<feature type="domain" description="Integrase DNA-binding" evidence="1">
    <location>
        <begin position="13"/>
        <end position="62"/>
    </location>
</feature>
<evidence type="ECO:0000313" key="3">
    <source>
        <dbReference type="Proteomes" id="UP001215549"/>
    </source>
</evidence>
<dbReference type="Gene3D" id="3.30.160.390">
    <property type="entry name" value="Integrase, DNA-binding domain"/>
    <property type="match status" value="1"/>
</dbReference>
<dbReference type="EMBL" id="CP067140">
    <property type="protein sequence ID" value="WCR01921.1"/>
    <property type="molecule type" value="Genomic_DNA"/>
</dbReference>
<dbReference type="Proteomes" id="UP001215549">
    <property type="component" value="Chromosome"/>
</dbReference>
<gene>
    <name evidence="2" type="ORF">JHX88_13475</name>
</gene>
<dbReference type="InterPro" id="IPR038488">
    <property type="entry name" value="Integrase_DNA-bd_sf"/>
</dbReference>
<sequence length="64" mass="7106">MQVNPTRRNSNGLNALKVRSPLEPGKYHDGGGLGLFLLVKSNGSKFWVQRIMVQGRRRELGLAS</sequence>
<evidence type="ECO:0000313" key="2">
    <source>
        <dbReference type="EMBL" id="WCR01921.1"/>
    </source>
</evidence>
<name>A0ABY7S4C4_9RHOB</name>
<reference evidence="2 3" key="1">
    <citation type="submission" date="2021-01" db="EMBL/GenBank/DDBJ databases">
        <title>Biogeographic distribution of Paracoccus.</title>
        <authorList>
            <person name="Hollensteiner J."/>
            <person name="Leineberger J."/>
            <person name="Brinkhoff T."/>
            <person name="Daniel R."/>
        </authorList>
    </citation>
    <scope>NUCLEOTIDE SEQUENCE [LARGE SCALE GENOMIC DNA]</scope>
    <source>
        <strain evidence="2 3">DSM 18447</strain>
    </source>
</reference>
<evidence type="ECO:0000259" key="1">
    <source>
        <dbReference type="Pfam" id="PF13356"/>
    </source>
</evidence>
<dbReference type="RefSeq" id="WP_141225750.1">
    <property type="nucleotide sequence ID" value="NZ_CP067140.1"/>
</dbReference>
<dbReference type="Pfam" id="PF13356">
    <property type="entry name" value="Arm-DNA-bind_3"/>
    <property type="match status" value="1"/>
</dbReference>
<protein>
    <recommendedName>
        <fullName evidence="1">Integrase DNA-binding domain-containing protein</fullName>
    </recommendedName>
</protein>
<proteinExistence type="predicted"/>
<dbReference type="InterPro" id="IPR025166">
    <property type="entry name" value="Integrase_DNA_bind_dom"/>
</dbReference>
<keyword evidence="3" id="KW-1185">Reference proteome</keyword>
<accession>A0ABY7S4C4</accession>
<organism evidence="2 3">
    <name type="scientific">Paracoccus saliphilus</name>
    <dbReference type="NCBI Taxonomy" id="405559"/>
    <lineage>
        <taxon>Bacteria</taxon>
        <taxon>Pseudomonadati</taxon>
        <taxon>Pseudomonadota</taxon>
        <taxon>Alphaproteobacteria</taxon>
        <taxon>Rhodobacterales</taxon>
        <taxon>Paracoccaceae</taxon>
        <taxon>Paracoccus</taxon>
    </lineage>
</organism>